<organism evidence="3 4">
    <name type="scientific">Pacificimonas pallii</name>
    <dbReference type="NCBI Taxonomy" id="2827236"/>
    <lineage>
        <taxon>Bacteria</taxon>
        <taxon>Pseudomonadati</taxon>
        <taxon>Pseudomonadota</taxon>
        <taxon>Alphaproteobacteria</taxon>
        <taxon>Sphingomonadales</taxon>
        <taxon>Sphingosinicellaceae</taxon>
        <taxon>Pacificimonas</taxon>
    </lineage>
</organism>
<feature type="chain" id="PRO_5047527452" evidence="1">
    <location>
        <begin position="21"/>
        <end position="90"/>
    </location>
</feature>
<evidence type="ECO:0000313" key="4">
    <source>
        <dbReference type="Proteomes" id="UP000722336"/>
    </source>
</evidence>
<reference evidence="3 4" key="1">
    <citation type="submission" date="2021-04" db="EMBL/GenBank/DDBJ databases">
        <authorList>
            <person name="Pira H."/>
            <person name="Risdian C."/>
            <person name="Wink J."/>
        </authorList>
    </citation>
    <scope>NUCLEOTIDE SEQUENCE [LARGE SCALE GENOMIC DNA]</scope>
    <source>
        <strain evidence="3 4">WHA3</strain>
    </source>
</reference>
<dbReference type="Proteomes" id="UP000722336">
    <property type="component" value="Unassembled WGS sequence"/>
</dbReference>
<protein>
    <submittedName>
        <fullName evidence="3">PepSY domain-containing protein</fullName>
    </submittedName>
</protein>
<gene>
    <name evidence="3" type="ORF">KCG44_07545</name>
</gene>
<evidence type="ECO:0000313" key="3">
    <source>
        <dbReference type="EMBL" id="MBV7256637.1"/>
    </source>
</evidence>
<dbReference type="EMBL" id="JAGSPA010000002">
    <property type="protein sequence ID" value="MBV7256637.1"/>
    <property type="molecule type" value="Genomic_DNA"/>
</dbReference>
<name>A0ABS6SFK9_9SPHN</name>
<proteinExistence type="predicted"/>
<evidence type="ECO:0000259" key="2">
    <source>
        <dbReference type="Pfam" id="PF13670"/>
    </source>
</evidence>
<evidence type="ECO:0000256" key="1">
    <source>
        <dbReference type="SAM" id="SignalP"/>
    </source>
</evidence>
<sequence>MFMKPVMAAVVLSLSASPLAAKQFCQPELGATWLSIRDIKKKVEAAGYKDFRIGLEYGCYEAEGSKNGIDLEVYVHPVTGKIVKVRKDLD</sequence>
<dbReference type="RefSeq" id="WP_218445310.1">
    <property type="nucleotide sequence ID" value="NZ_JAGSPA010000002.1"/>
</dbReference>
<comment type="caution">
    <text evidence="3">The sequence shown here is derived from an EMBL/GenBank/DDBJ whole genome shotgun (WGS) entry which is preliminary data.</text>
</comment>
<feature type="domain" description="PepSY" evidence="2">
    <location>
        <begin position="7"/>
        <end position="84"/>
    </location>
</feature>
<keyword evidence="1" id="KW-0732">Signal</keyword>
<dbReference type="InterPro" id="IPR025711">
    <property type="entry name" value="PepSY"/>
</dbReference>
<feature type="signal peptide" evidence="1">
    <location>
        <begin position="1"/>
        <end position="20"/>
    </location>
</feature>
<accession>A0ABS6SFK9</accession>
<dbReference type="Pfam" id="PF13670">
    <property type="entry name" value="PepSY_2"/>
    <property type="match status" value="1"/>
</dbReference>
<keyword evidence="4" id="KW-1185">Reference proteome</keyword>